<evidence type="ECO:0000256" key="11">
    <source>
        <dbReference type="ARBA" id="ARBA00022827"/>
    </source>
</evidence>
<dbReference type="AlphaFoldDB" id="G7Y3T5"/>
<comment type="function">
    <text evidence="2">Involved in the early part of the secretory pathway.</text>
</comment>
<dbReference type="PANTHER" id="PTHR43557:SF4">
    <property type="entry name" value="APOPTOSIS-INDUCING FACTOR 1, MITOCHONDRIAL"/>
    <property type="match status" value="1"/>
</dbReference>
<evidence type="ECO:0000313" key="23">
    <source>
        <dbReference type="EMBL" id="GAA47621.1"/>
    </source>
</evidence>
<dbReference type="Pfam" id="PF06842">
    <property type="entry name" value="DUF1242"/>
    <property type="match status" value="1"/>
</dbReference>
<dbReference type="GO" id="GO:0071949">
    <property type="term" value="F:FAD binding"/>
    <property type="evidence" value="ECO:0007669"/>
    <property type="project" value="TreeGrafter"/>
</dbReference>
<keyword evidence="24" id="KW-1185">Reference proteome</keyword>
<dbReference type="GO" id="GO:0005739">
    <property type="term" value="C:mitochondrion"/>
    <property type="evidence" value="ECO:0007669"/>
    <property type="project" value="UniProtKB-SubCell"/>
</dbReference>
<evidence type="ECO:0000256" key="12">
    <source>
        <dbReference type="ARBA" id="ARBA00022946"/>
    </source>
</evidence>
<dbReference type="GO" id="GO:0046983">
    <property type="term" value="F:protein dimerization activity"/>
    <property type="evidence" value="ECO:0007669"/>
    <property type="project" value="InterPro"/>
</dbReference>
<dbReference type="Gene3D" id="3.30.390.30">
    <property type="match status" value="1"/>
</dbReference>
<evidence type="ECO:0000256" key="6">
    <source>
        <dbReference type="ARBA" id="ARBA00008961"/>
    </source>
</evidence>
<dbReference type="EMBL" id="DF142846">
    <property type="protein sequence ID" value="GAA47621.1"/>
    <property type="molecule type" value="Genomic_DNA"/>
</dbReference>
<keyword evidence="7" id="KW-0285">Flavoprotein</keyword>
<dbReference type="GO" id="GO:0006915">
    <property type="term" value="P:apoptotic process"/>
    <property type="evidence" value="ECO:0007669"/>
    <property type="project" value="UniProtKB-KW"/>
</dbReference>
<feature type="compositionally biased region" description="Basic and acidic residues" evidence="20">
    <location>
        <begin position="651"/>
        <end position="660"/>
    </location>
</feature>
<feature type="compositionally biased region" description="Basic and acidic residues" evidence="20">
    <location>
        <begin position="325"/>
        <end position="349"/>
    </location>
</feature>
<keyword evidence="8" id="KW-0812">Transmembrane</keyword>
<evidence type="ECO:0000256" key="8">
    <source>
        <dbReference type="ARBA" id="ARBA00022692"/>
    </source>
</evidence>
<dbReference type="Gene3D" id="3.50.50.60">
    <property type="entry name" value="FAD/NAD(P)-binding domain"/>
    <property type="match status" value="4"/>
</dbReference>
<comment type="similarity">
    <text evidence="5">Belongs to the FAD-dependent oxidoreductase family.</text>
</comment>
<dbReference type="InterPro" id="IPR023753">
    <property type="entry name" value="FAD/NAD-binding_dom"/>
</dbReference>
<feature type="region of interest" description="Disordered" evidence="20">
    <location>
        <begin position="263"/>
        <end position="290"/>
    </location>
</feature>
<dbReference type="InterPro" id="IPR050446">
    <property type="entry name" value="FAD-oxidoreductase/Apoptosis"/>
</dbReference>
<dbReference type="SUPFAM" id="SSF51905">
    <property type="entry name" value="FAD/NAD(P)-binding domain"/>
    <property type="match status" value="1"/>
</dbReference>
<organism evidence="23 24">
    <name type="scientific">Clonorchis sinensis</name>
    <name type="common">Chinese liver fluke</name>
    <dbReference type="NCBI Taxonomy" id="79923"/>
    <lineage>
        <taxon>Eukaryota</taxon>
        <taxon>Metazoa</taxon>
        <taxon>Spiralia</taxon>
        <taxon>Lophotrochozoa</taxon>
        <taxon>Platyhelminthes</taxon>
        <taxon>Trematoda</taxon>
        <taxon>Digenea</taxon>
        <taxon>Opisthorchiida</taxon>
        <taxon>Opisthorchiata</taxon>
        <taxon>Opisthorchiidae</taxon>
        <taxon>Clonorchis</taxon>
    </lineage>
</organism>
<comment type="catalytic activity">
    <reaction evidence="19">
        <text>A + NADH + H(+) = AH2 + NAD(+)</text>
        <dbReference type="Rhea" id="RHEA:11356"/>
        <dbReference type="ChEBI" id="CHEBI:13193"/>
        <dbReference type="ChEBI" id="CHEBI:15378"/>
        <dbReference type="ChEBI" id="CHEBI:17499"/>
        <dbReference type="ChEBI" id="CHEBI:57540"/>
        <dbReference type="ChEBI" id="CHEBI:57945"/>
    </reaction>
</comment>
<dbReference type="Proteomes" id="UP000008909">
    <property type="component" value="Unassembled WGS sequence"/>
</dbReference>
<keyword evidence="10" id="KW-0732">Signal</keyword>
<keyword evidence="11" id="KW-0274">FAD</keyword>
<protein>
    <submittedName>
        <fullName evidence="23">Apoptosis-inducing factor 1 mitochondrial</fullName>
    </submittedName>
</protein>
<feature type="region of interest" description="Disordered" evidence="20">
    <location>
        <begin position="649"/>
        <end position="669"/>
    </location>
</feature>
<dbReference type="SMART" id="SM01353">
    <property type="entry name" value="AIF_C"/>
    <property type="match status" value="1"/>
</dbReference>
<name>G7Y3T5_CLOSI</name>
<evidence type="ECO:0000256" key="7">
    <source>
        <dbReference type="ARBA" id="ARBA00022630"/>
    </source>
</evidence>
<evidence type="ECO:0000256" key="19">
    <source>
        <dbReference type="ARBA" id="ARBA00047786"/>
    </source>
</evidence>
<dbReference type="Pfam" id="PF07992">
    <property type="entry name" value="Pyr_redox_2"/>
    <property type="match status" value="1"/>
</dbReference>
<dbReference type="InterPro" id="IPR029324">
    <property type="entry name" value="AIF_C"/>
</dbReference>
<evidence type="ECO:0000256" key="18">
    <source>
        <dbReference type="ARBA" id="ARBA00023136"/>
    </source>
</evidence>
<dbReference type="SUPFAM" id="SSF55424">
    <property type="entry name" value="FAD/NAD-linked reductases, dimerisation (C-terminal) domain"/>
    <property type="match status" value="1"/>
</dbReference>
<evidence type="ECO:0000256" key="14">
    <source>
        <dbReference type="ARBA" id="ARBA00023002"/>
    </source>
</evidence>
<reference evidence="23" key="1">
    <citation type="journal article" date="2011" name="Genome Biol.">
        <title>The draft genome of the carcinogenic human liver fluke Clonorchis sinensis.</title>
        <authorList>
            <person name="Wang X."/>
            <person name="Chen W."/>
            <person name="Huang Y."/>
            <person name="Sun J."/>
            <person name="Men J."/>
            <person name="Liu H."/>
            <person name="Luo F."/>
            <person name="Guo L."/>
            <person name="Lv X."/>
            <person name="Deng C."/>
            <person name="Zhou C."/>
            <person name="Fan Y."/>
            <person name="Li X."/>
            <person name="Huang L."/>
            <person name="Hu Y."/>
            <person name="Liang C."/>
            <person name="Hu X."/>
            <person name="Xu J."/>
            <person name="Yu X."/>
        </authorList>
    </citation>
    <scope>NUCLEOTIDE SEQUENCE [LARGE SCALE GENOMIC DNA]</scope>
    <source>
        <strain evidence="23">Henan</strain>
    </source>
</reference>
<feature type="region of interest" description="Disordered" evidence="20">
    <location>
        <begin position="163"/>
        <end position="183"/>
    </location>
</feature>
<feature type="region of interest" description="Disordered" evidence="20">
    <location>
        <begin position="323"/>
        <end position="421"/>
    </location>
</feature>
<accession>G7Y3T5</accession>
<keyword evidence="12" id="KW-0809">Transit peptide</keyword>
<evidence type="ECO:0000256" key="20">
    <source>
        <dbReference type="SAM" id="MobiDB-lite"/>
    </source>
</evidence>
<gene>
    <name evidence="23" type="ORF">CLF_100591</name>
</gene>
<evidence type="ECO:0000256" key="5">
    <source>
        <dbReference type="ARBA" id="ARBA00006442"/>
    </source>
</evidence>
<keyword evidence="9" id="KW-0053">Apoptosis</keyword>
<evidence type="ECO:0000256" key="10">
    <source>
        <dbReference type="ARBA" id="ARBA00022729"/>
    </source>
</evidence>
<evidence type="ECO:0000259" key="22">
    <source>
        <dbReference type="Pfam" id="PF14721"/>
    </source>
</evidence>
<dbReference type="GO" id="GO:0000139">
    <property type="term" value="C:Golgi membrane"/>
    <property type="evidence" value="ECO:0007669"/>
    <property type="project" value="UniProtKB-SubCell"/>
</dbReference>
<dbReference type="GO" id="GO:0016174">
    <property type="term" value="F:NAD(P)H oxidase H2O2-forming activity"/>
    <property type="evidence" value="ECO:0007669"/>
    <property type="project" value="TreeGrafter"/>
</dbReference>
<keyword evidence="18" id="KW-0472">Membrane</keyword>
<reference key="2">
    <citation type="submission" date="2011-10" db="EMBL/GenBank/DDBJ databases">
        <title>The genome and transcriptome sequence of Clonorchis sinensis provide insights into the carcinogenic liver fluke.</title>
        <authorList>
            <person name="Wang X."/>
            <person name="Huang Y."/>
            <person name="Chen W."/>
            <person name="Liu H."/>
            <person name="Guo L."/>
            <person name="Chen Y."/>
            <person name="Luo F."/>
            <person name="Zhou W."/>
            <person name="Sun J."/>
            <person name="Mao Q."/>
            <person name="Liang P."/>
            <person name="Zhou C."/>
            <person name="Tian Y."/>
            <person name="Men J."/>
            <person name="Lv X."/>
            <person name="Huang L."/>
            <person name="Zhou J."/>
            <person name="Hu Y."/>
            <person name="Li R."/>
            <person name="Zhang F."/>
            <person name="Lei H."/>
            <person name="Li X."/>
            <person name="Hu X."/>
            <person name="Liang C."/>
            <person name="Xu J."/>
            <person name="Wu Z."/>
            <person name="Yu X."/>
        </authorList>
    </citation>
    <scope>NUCLEOTIDE SEQUENCE</scope>
    <source>
        <strain>Henan</strain>
    </source>
</reference>
<dbReference type="Pfam" id="PF14721">
    <property type="entry name" value="AIF_C"/>
    <property type="match status" value="1"/>
</dbReference>
<dbReference type="PRINTS" id="PR00368">
    <property type="entry name" value="FADPNR"/>
</dbReference>
<evidence type="ECO:0000256" key="13">
    <source>
        <dbReference type="ARBA" id="ARBA00022989"/>
    </source>
</evidence>
<evidence type="ECO:0000256" key="1">
    <source>
        <dbReference type="ARBA" id="ARBA00001974"/>
    </source>
</evidence>
<evidence type="ECO:0000256" key="2">
    <source>
        <dbReference type="ARBA" id="ARBA00002154"/>
    </source>
</evidence>
<proteinExistence type="inferred from homology"/>
<dbReference type="InterPro" id="IPR009653">
    <property type="entry name" value="Ksh1"/>
</dbReference>
<dbReference type="InterPro" id="IPR016156">
    <property type="entry name" value="FAD/NAD-linked_Rdtase_dimer_sf"/>
</dbReference>
<keyword evidence="16" id="KW-0333">Golgi apparatus</keyword>
<feature type="domain" description="Mitochondrial apoptosis-inducing factor C-terminal" evidence="22">
    <location>
        <begin position="878"/>
        <end position="965"/>
    </location>
</feature>
<feature type="domain" description="FAD/NAD(P)-binding" evidence="21">
    <location>
        <begin position="434"/>
        <end position="848"/>
    </location>
</feature>
<evidence type="ECO:0000256" key="16">
    <source>
        <dbReference type="ARBA" id="ARBA00023034"/>
    </source>
</evidence>
<dbReference type="GO" id="GO:0033108">
    <property type="term" value="P:mitochondrial respiratory chain complex assembly"/>
    <property type="evidence" value="ECO:0007669"/>
    <property type="project" value="TreeGrafter"/>
</dbReference>
<evidence type="ECO:0000259" key="21">
    <source>
        <dbReference type="Pfam" id="PF07992"/>
    </source>
</evidence>
<evidence type="ECO:0000256" key="4">
    <source>
        <dbReference type="ARBA" id="ARBA00004614"/>
    </source>
</evidence>
<evidence type="ECO:0000256" key="17">
    <source>
        <dbReference type="ARBA" id="ARBA00023128"/>
    </source>
</evidence>
<evidence type="ECO:0000313" key="24">
    <source>
        <dbReference type="Proteomes" id="UP000008909"/>
    </source>
</evidence>
<dbReference type="PANTHER" id="PTHR43557">
    <property type="entry name" value="APOPTOSIS-INDUCING FACTOR 1"/>
    <property type="match status" value="1"/>
</dbReference>
<feature type="compositionally biased region" description="Polar residues" evidence="20">
    <location>
        <begin position="395"/>
        <end position="412"/>
    </location>
</feature>
<evidence type="ECO:0000256" key="15">
    <source>
        <dbReference type="ARBA" id="ARBA00023027"/>
    </source>
</evidence>
<keyword evidence="17" id="KW-0496">Mitochondrion</keyword>
<evidence type="ECO:0000256" key="3">
    <source>
        <dbReference type="ARBA" id="ARBA00004173"/>
    </source>
</evidence>
<keyword evidence="13" id="KW-1133">Transmembrane helix</keyword>
<feature type="compositionally biased region" description="Basic and acidic residues" evidence="20">
    <location>
        <begin position="271"/>
        <end position="290"/>
    </location>
</feature>
<dbReference type="InterPro" id="IPR036188">
    <property type="entry name" value="FAD/NAD-bd_sf"/>
</dbReference>
<comment type="subcellular location">
    <subcellularLocation>
        <location evidence="4">Golgi apparatus membrane</location>
        <topology evidence="4">Single-pass type I membrane protein</topology>
    </subcellularLocation>
    <subcellularLocation>
        <location evidence="3">Mitochondrion</location>
    </subcellularLocation>
</comment>
<keyword evidence="15" id="KW-0520">NAD</keyword>
<feature type="compositionally biased region" description="Low complexity" evidence="20">
    <location>
        <begin position="350"/>
        <end position="365"/>
    </location>
</feature>
<evidence type="ECO:0000256" key="9">
    <source>
        <dbReference type="ARBA" id="ARBA00022703"/>
    </source>
</evidence>
<comment type="similarity">
    <text evidence="6">Belongs to the KISH family.</text>
</comment>
<sequence length="1057" mass="116828">MSFGGDSANSFVMHGEKGPEDITRIDAKKDLGIWLSPNLSFSLHLEKSAQKAFAVLRMIRRTFSRITRTDFQILYGAYVRPLLEYANPVVYSGRTKDVILIERVQRAARKMVAGLKSMDYETRLTVLDLFPLEYRRLRGNLILTYALFKQGFANRFFTVDPANTRRRHGERREQNRPGKLGRKPRSCAFALQCFPPGTRVPRYEYPCIKAIECVTLMLASAAPKTQSALFNFQSLLSVILLLICTCAYVRHFSPALLDSHKHGSRAVIGPRDSRRSFSDSGRPGHQESENRQWGSTILTLVAIPTFVGFAFWIRWYTTRGPDYGKLSEEGRDQTRRHVSLERSAEDTPHLHSTTTSTLSASNTSSIPPVVEKATGPDDNRSPQTVPESGSGEHAPSTSSDEPKSTPASSSSEPEGPQINYIDPAKVEFPGHVPYLIVGAGAAGLSAARAIRASHAQSKVLMIAGGSAPEFGSEPGISETDFQEPPPYLRPPLSKELWRRSKAREQKVLQTTGDIRRHSWLYYEPECFFLKPEYLPAVEFGGIALLRGDPVVRLDADSHKAILASGRIITYDRCLLATGGSPKRLEHLEVCATTQRDLRKAGLVSYFRTLADYRRLREWVDKHRKTGSKVAVIGGGFLGSELTVSLLTEPTPDDKINDKGNEATTKSGSASKNNLSLLHIFRESSPMGRILPPCLASATGRFEAGRGAELWPSSEVVSISVVPEPLPLPSPVTVNVRKDEKIPFATLQTVAASEVLPQRVRLRIRRNAIGGGKVEEVEVDHVIIAAGIEPNTQLADSAGLEVDPVNGGFLVNAEFEARAGIFAAGDAASYWDPVLGFRRRVEHLNFAEETGALAGKNMARIAPKEPTAASDSHYEPIRYQYQSSLWSSLGPDLSWDAIGHVDSRRLLTRAFFVSDDMMSSKETKANGTTNANQSIPSAEFGRLGHGVVFYLTPEEKRLVGILLWNLPEDLYKDQEYTAPSRLNLARGLLAKRMCIGNSPNETEDDELRRLSSYFDLVGELEEDYNELKAYAEAKKQELLSSAVQEDKPVQAPASSSEQ</sequence>
<keyword evidence="14" id="KW-0560">Oxidoreductase</keyword>
<comment type="cofactor">
    <cofactor evidence="1">
        <name>FAD</name>
        <dbReference type="ChEBI" id="CHEBI:57692"/>
    </cofactor>
</comment>